<sequence>MIQYLVKNQVDRIQCNDTGKRIYETLAYLYKGKPTPLKYSDVLHRAGCSEDGLKFWLRQLSNFGVIEIKELSFSTFNLKRLDKEIDFIYSTL</sequence>
<evidence type="ECO:0000313" key="1">
    <source>
        <dbReference type="EMBL" id="ABI99747.1"/>
    </source>
</evidence>
<name>A0A0H2YWE6_ECOK1</name>
<dbReference type="RefSeq" id="WP_000617151.1">
    <property type="nucleotide sequence ID" value="NC_008563.1"/>
</dbReference>
<keyword evidence="2" id="KW-1185">Reference proteome</keyword>
<reference evidence="1 2" key="1">
    <citation type="journal article" date="2007" name="J. Bacteriol.">
        <title>The genome sequence of avian pathogenic Escherichia coli strain O1:K1:H7 shares strong similarities with human extraintestinal pathogenic E. coli genomes.</title>
        <authorList>
            <person name="Johnson T.J."/>
            <person name="Kariyawasam S."/>
            <person name="Wannemuehler Y."/>
            <person name="Mangiamele P."/>
            <person name="Johnson S.J."/>
            <person name="Doetkott C."/>
            <person name="Skyberg J.A."/>
            <person name="Lynne A.M."/>
            <person name="Johnson J.R."/>
            <person name="Nolan L.K."/>
        </authorList>
    </citation>
    <scope>NUCLEOTIDE SEQUENCE [LARGE SCALE GENOMIC DNA]</scope>
    <source>
        <strain evidence="1">APEC O1</strain>
    </source>
</reference>
<gene>
    <name evidence="1" type="ORF">APECO1_1722</name>
</gene>
<dbReference type="KEGG" id="ecv:APECO1_1722"/>
<protein>
    <submittedName>
        <fullName evidence="1">Uncharacterized protein</fullName>
    </submittedName>
</protein>
<dbReference type="AlphaFoldDB" id="A0A0H2YWE6"/>
<dbReference type="Proteomes" id="UP000008216">
    <property type="component" value="Chromosome"/>
</dbReference>
<accession>A0A0H2YWE6</accession>
<organism evidence="1 2">
    <name type="scientific">Escherichia coli O1:K1 / APEC</name>
    <dbReference type="NCBI Taxonomy" id="405955"/>
    <lineage>
        <taxon>Bacteria</taxon>
        <taxon>Pseudomonadati</taxon>
        <taxon>Pseudomonadota</taxon>
        <taxon>Gammaproteobacteria</taxon>
        <taxon>Enterobacterales</taxon>
        <taxon>Enterobacteriaceae</taxon>
        <taxon>Escherichia</taxon>
    </lineage>
</organism>
<proteinExistence type="predicted"/>
<evidence type="ECO:0000313" key="2">
    <source>
        <dbReference type="Proteomes" id="UP000008216"/>
    </source>
</evidence>
<dbReference type="EMBL" id="CP000468">
    <property type="protein sequence ID" value="ABI99747.1"/>
    <property type="molecule type" value="Genomic_DNA"/>
</dbReference>
<dbReference type="HOGENOM" id="CLU_195169_0_0_6"/>